<evidence type="ECO:0000256" key="1">
    <source>
        <dbReference type="SAM" id="SignalP"/>
    </source>
</evidence>
<dbReference type="OrthoDB" id="73875at2759"/>
<dbReference type="Gene3D" id="3.10.50.10">
    <property type="match status" value="1"/>
</dbReference>
<dbReference type="PANTHER" id="PTHR11177:SF317">
    <property type="entry name" value="CHITINASE 12-RELATED"/>
    <property type="match status" value="1"/>
</dbReference>
<feature type="domain" description="GH18" evidence="2">
    <location>
        <begin position="385"/>
        <end position="730"/>
    </location>
</feature>
<reference evidence="3" key="3">
    <citation type="journal article" date="2019" name="G3 (Bethesda)">
        <title>Hybrid Assembly of the Genome of the Entomopathogenic Nematode Steinernema carpocapsae Identifies the X-Chromosome.</title>
        <authorList>
            <person name="Serra L."/>
            <person name="Macchietto M."/>
            <person name="Macias-Munoz A."/>
            <person name="McGill C.J."/>
            <person name="Rodriguez I.M."/>
            <person name="Rodriguez B."/>
            <person name="Murad R."/>
            <person name="Mortazavi A."/>
        </authorList>
    </citation>
    <scope>NUCLEOTIDE SEQUENCE [LARGE SCALE GENOMIC DNA]</scope>
    <source>
        <strain evidence="3">ALL</strain>
    </source>
</reference>
<comment type="caution">
    <text evidence="3">The sequence shown here is derived from an EMBL/GenBank/DDBJ whole genome shotgun (WGS) entry which is preliminary data.</text>
</comment>
<dbReference type="GO" id="GO:0006032">
    <property type="term" value="P:chitin catabolic process"/>
    <property type="evidence" value="ECO:0007669"/>
    <property type="project" value="TreeGrafter"/>
</dbReference>
<dbReference type="AlphaFoldDB" id="A0A4U8V9A7"/>
<dbReference type="PROSITE" id="PS51910">
    <property type="entry name" value="GH18_2"/>
    <property type="match status" value="3"/>
</dbReference>
<dbReference type="InterPro" id="IPR001223">
    <property type="entry name" value="Glyco_hydro18_cat"/>
</dbReference>
<feature type="domain" description="GH18" evidence="2">
    <location>
        <begin position="749"/>
        <end position="1085"/>
    </location>
</feature>
<keyword evidence="1" id="KW-0732">Signal</keyword>
<organism evidence="3">
    <name type="scientific">Steinernema carpocapsae</name>
    <name type="common">Entomopathogenic nematode</name>
    <dbReference type="NCBI Taxonomy" id="34508"/>
    <lineage>
        <taxon>Eukaryota</taxon>
        <taxon>Metazoa</taxon>
        <taxon>Ecdysozoa</taxon>
        <taxon>Nematoda</taxon>
        <taxon>Chromadorea</taxon>
        <taxon>Rhabditida</taxon>
        <taxon>Tylenchina</taxon>
        <taxon>Panagrolaimomorpha</taxon>
        <taxon>Strongyloidoidea</taxon>
        <taxon>Steinernematidae</taxon>
        <taxon>Steinernema</taxon>
    </lineage>
</organism>
<reference evidence="3" key="2">
    <citation type="journal article" date="2015" name="Genome Biol.">
        <title>Comparative genomics of Steinernema reveals deeply conserved gene regulatory networks.</title>
        <authorList>
            <person name="Dillman A.R."/>
            <person name="Macchietto M."/>
            <person name="Porter C.F."/>
            <person name="Rogers A."/>
            <person name="Williams B."/>
            <person name="Antoshechkin I."/>
            <person name="Lee M.M."/>
            <person name="Goodwin Z."/>
            <person name="Lu X."/>
            <person name="Lewis E.E."/>
            <person name="Goodrich-Blair H."/>
            <person name="Stock S.P."/>
            <person name="Adams B.J."/>
            <person name="Sternberg P.W."/>
            <person name="Mortazavi A."/>
        </authorList>
    </citation>
    <scope>NUCLEOTIDE SEQUENCE [LARGE SCALE GENOMIC DNA]</scope>
    <source>
        <strain evidence="3">ALL</strain>
    </source>
</reference>
<dbReference type="STRING" id="34508.A0A4U8V9A7"/>
<proteinExistence type="predicted"/>
<dbReference type="InterPro" id="IPR017853">
    <property type="entry name" value="GH"/>
</dbReference>
<evidence type="ECO:0000313" key="3">
    <source>
        <dbReference type="EMBL" id="TMS39778.1"/>
    </source>
</evidence>
<dbReference type="PANTHER" id="PTHR11177">
    <property type="entry name" value="CHITINASE"/>
    <property type="match status" value="1"/>
</dbReference>
<feature type="chain" id="PRO_5020915383" description="GH18 domain-containing protein" evidence="1">
    <location>
        <begin position="21"/>
        <end position="1086"/>
    </location>
</feature>
<dbReference type="EMBL" id="AZBU02000001">
    <property type="protein sequence ID" value="TMS39778.1"/>
    <property type="molecule type" value="Genomic_DNA"/>
</dbReference>
<name>A0A4U8V9A7_STECR</name>
<dbReference type="GO" id="GO:0008061">
    <property type="term" value="F:chitin binding"/>
    <property type="evidence" value="ECO:0007669"/>
    <property type="project" value="InterPro"/>
</dbReference>
<feature type="domain" description="GH18" evidence="2">
    <location>
        <begin position="23"/>
        <end position="371"/>
    </location>
</feature>
<gene>
    <name evidence="3" type="ORF">L596_006256</name>
</gene>
<dbReference type="GO" id="GO:0005975">
    <property type="term" value="P:carbohydrate metabolic process"/>
    <property type="evidence" value="ECO:0007669"/>
    <property type="project" value="InterPro"/>
</dbReference>
<dbReference type="GO" id="GO:0005576">
    <property type="term" value="C:extracellular region"/>
    <property type="evidence" value="ECO:0007669"/>
    <property type="project" value="TreeGrafter"/>
</dbReference>
<dbReference type="Pfam" id="PF00704">
    <property type="entry name" value="Glyco_hydro_18"/>
    <property type="match status" value="3"/>
</dbReference>
<dbReference type="SMART" id="SM00636">
    <property type="entry name" value="Glyco_18"/>
    <property type="match status" value="1"/>
</dbReference>
<dbReference type="InterPro" id="IPR029070">
    <property type="entry name" value="Chitinase_insertion_sf"/>
</dbReference>
<dbReference type="InterPro" id="IPR050314">
    <property type="entry name" value="Glycosyl_Hydrlase_18"/>
</dbReference>
<accession>A0A4U8V9A7</accession>
<evidence type="ECO:0000259" key="2">
    <source>
        <dbReference type="PROSITE" id="PS51910"/>
    </source>
</evidence>
<protein>
    <recommendedName>
        <fullName evidence="2">GH18 domain-containing protein</fullName>
    </recommendedName>
</protein>
<dbReference type="InterPro" id="IPR011583">
    <property type="entry name" value="Chitinase_II/V-like_cat"/>
</dbReference>
<sequence>MLRQAWPLLWLAASVALVRGGPCSFYCFHLPVSTDDTNIEVLNDLACTDVVYGLGSFGTETPNIINVLGNDVDVGGVFDSLAMMKKNRPAGIVRTLFAINSDDNLTFLKSKERRAEYINALLEFSKHYKFDGFMFDFLPKVYNNDNFALFLQEIAAEKMKRSVRLKITLSVGARFIVRTGPKWASLATYIDEVYMVASDVVSFEKGHVALLGDALHFNDHIPREDTIAHNTRLLAQFGIPKKKIIVGLTIWGRVYRLRNTKTVGHLAPVFGYAPTDTGLGTLRYNEICKLKIPENVRIDPKASTMSFRGEQNLWYSFTEHGSILQQKLDFVGKQGLGGIGAATISGDDVDGECGFGRMPIHKFIGQHMVCNSGDVHEPRKVTIDCPRVCVLRPEHAATPFEFEGMEPSWCSHIVLSSADIFGSGYLQMKPNMMAAIDAYDNWNVLSKPPMLLGIGENQDEGVWNLALLTPLHREILINSISQMLRDYKLDGVEISFVKGSVRPTEKDTFAEFIAELHRKLVNIHIIVTITPQSLHQNNYMMEILDYHADYVILQGHRFRDPQSMKTGHNSAMFSTSGHESSSQPMSLDAFAKEAIKQKLSTKKLLLGISAEGTITRVLGGFRNEGNGEDEMALPQFNRAVSQTEVYLRDSQEKECQGAFQEAIGVPSIVDGEDYITYDDARSVKLKTHEASLNYGGVALYALERENTKGECEPKKKFSLLRSIADAQVCDLCLGGHSPFKQAKQCEHGFRTTCTYRLPRHGETDPLTPALIPYHRCSEIVVEEFILDGDGDISFADAQTMNYFWSLDEHQKNNKKHRRVNMIATIRCGMLKTQVDKVLGMTSAVRQIMDFITFHGFSGLQLKCNHVITPKLKNKFAKFVTTLKNEIAKDTSTPDGCPKALSIRIPAWEHDLTVRYDVNQLNELDAVVLDLFREDIGGSTVVSPIFNMADGTRKFTVESTLQHWVNRGLRKSSVILNIPTYGVSVTKTSADPDKKVENRKKICQLLHGTQMPRMVQDALVARLDISNETYITFETTDTISYKVRYAQREGFGGIGLVSLNEDDFTSACLDGHYPLHNMVHRVVMCLL</sequence>
<feature type="signal peptide" evidence="1">
    <location>
        <begin position="1"/>
        <end position="20"/>
    </location>
</feature>
<dbReference type="SUPFAM" id="SSF51445">
    <property type="entry name" value="(Trans)glycosidases"/>
    <property type="match status" value="3"/>
</dbReference>
<dbReference type="GO" id="GO:0004568">
    <property type="term" value="F:chitinase activity"/>
    <property type="evidence" value="ECO:0007669"/>
    <property type="project" value="TreeGrafter"/>
</dbReference>
<reference evidence="3" key="1">
    <citation type="submission" date="2013-11" db="EMBL/GenBank/DDBJ databases">
        <authorList>
            <person name="Sternberg P."/>
            <person name="Dillman A."/>
            <person name="Macchietto M."/>
        </authorList>
    </citation>
    <scope>NUCLEOTIDE SEQUENCE</scope>
    <source>
        <strain evidence="3">ALL</strain>
    </source>
</reference>
<dbReference type="Gene3D" id="3.20.20.80">
    <property type="entry name" value="Glycosidases"/>
    <property type="match status" value="3"/>
</dbReference>